<keyword evidence="4 9" id="KW-0489">Methyltransferase</keyword>
<dbReference type="SUPFAM" id="SSF75217">
    <property type="entry name" value="alpha/beta knot"/>
    <property type="match status" value="1"/>
</dbReference>
<dbReference type="Pfam" id="PF03587">
    <property type="entry name" value="EMG1"/>
    <property type="match status" value="1"/>
</dbReference>
<evidence type="ECO:0000256" key="6">
    <source>
        <dbReference type="ARBA" id="ARBA00022691"/>
    </source>
</evidence>
<evidence type="ECO:0000256" key="7">
    <source>
        <dbReference type="ARBA" id="ARBA00022730"/>
    </source>
</evidence>
<evidence type="ECO:0000256" key="3">
    <source>
        <dbReference type="ARBA" id="ARBA00022552"/>
    </source>
</evidence>
<keyword evidence="7" id="KW-0699">rRNA-binding</keyword>
<organism evidence="9 10">
    <name type="scientific">Microtus ochrogaster</name>
    <name type="common">Prairie vole</name>
    <dbReference type="NCBI Taxonomy" id="79684"/>
    <lineage>
        <taxon>Eukaryota</taxon>
        <taxon>Metazoa</taxon>
        <taxon>Chordata</taxon>
        <taxon>Craniata</taxon>
        <taxon>Vertebrata</taxon>
        <taxon>Euteleostomi</taxon>
        <taxon>Mammalia</taxon>
        <taxon>Eutheria</taxon>
        <taxon>Euarchontoglires</taxon>
        <taxon>Glires</taxon>
        <taxon>Rodentia</taxon>
        <taxon>Myomorpha</taxon>
        <taxon>Muroidea</taxon>
        <taxon>Cricetidae</taxon>
        <taxon>Arvicolinae</taxon>
        <taxon>Microtus</taxon>
    </lineage>
</organism>
<evidence type="ECO:0000313" key="10">
    <source>
        <dbReference type="Proteomes" id="UP000710432"/>
    </source>
</evidence>
<keyword evidence="8" id="KW-0694">RNA-binding</keyword>
<keyword evidence="2" id="KW-0690">Ribosome biogenesis</keyword>
<dbReference type="Gene3D" id="3.40.1280.10">
    <property type="match status" value="1"/>
</dbReference>
<dbReference type="Proteomes" id="UP000710432">
    <property type="component" value="Unassembled WGS sequence"/>
</dbReference>
<sequence>MAQDRALEVFEADVRIKNDECRKKNAAAQKAKSSPQLSSDGQVQLLHKLSVRAADGPQKLLKVIKNPVSDHFPVGYVSDVRELVPSSDPVVFVVGTFVHGKVQSGFSDVSAVSLTDRARISSMEFLIVIVEKQDANLIRESPTLSSLASITALLLLGATDHPLALYGLLHECLLSLHVVQVA</sequence>
<evidence type="ECO:0000256" key="2">
    <source>
        <dbReference type="ARBA" id="ARBA00022517"/>
    </source>
</evidence>
<dbReference type="InterPro" id="IPR029026">
    <property type="entry name" value="tRNA_m1G_MTases_N"/>
</dbReference>
<name>A0A8J6KWM6_MICOH</name>
<comment type="similarity">
    <text evidence="1">Belongs to the class IV-like SAM-binding methyltransferase superfamily. RNA methyltransferase NEP1 family.</text>
</comment>
<proteinExistence type="inferred from homology"/>
<dbReference type="EMBL" id="JAATJU010021313">
    <property type="protein sequence ID" value="KAH0514013.1"/>
    <property type="molecule type" value="Genomic_DNA"/>
</dbReference>
<keyword evidence="3" id="KW-0698">rRNA processing</keyword>
<protein>
    <submittedName>
        <fullName evidence="9">Ribosomal RNA small subunit methyltransferase NEP1</fullName>
    </submittedName>
</protein>
<dbReference type="InterPro" id="IPR029028">
    <property type="entry name" value="Alpha/beta_knot_MTases"/>
</dbReference>
<dbReference type="AlphaFoldDB" id="A0A8J6KWM6"/>
<dbReference type="GO" id="GO:0070475">
    <property type="term" value="P:rRNA base methylation"/>
    <property type="evidence" value="ECO:0007669"/>
    <property type="project" value="InterPro"/>
</dbReference>
<dbReference type="GO" id="GO:0032040">
    <property type="term" value="C:small-subunit processome"/>
    <property type="evidence" value="ECO:0007669"/>
    <property type="project" value="TreeGrafter"/>
</dbReference>
<reference evidence="9" key="1">
    <citation type="submission" date="2020-03" db="EMBL/GenBank/DDBJ databases">
        <title>Studies in the Genomics of Life Span.</title>
        <authorList>
            <person name="Glass D."/>
        </authorList>
    </citation>
    <scope>NUCLEOTIDE SEQUENCE</scope>
    <source>
        <strain evidence="9">LTLLF</strain>
        <tissue evidence="9">Muscle</tissue>
    </source>
</reference>
<dbReference type="GO" id="GO:0070037">
    <property type="term" value="F:rRNA (pseudouridine) methyltransferase activity"/>
    <property type="evidence" value="ECO:0007669"/>
    <property type="project" value="InterPro"/>
</dbReference>
<keyword evidence="6" id="KW-0949">S-adenosyl-L-methionine</keyword>
<evidence type="ECO:0000256" key="4">
    <source>
        <dbReference type="ARBA" id="ARBA00022603"/>
    </source>
</evidence>
<dbReference type="InterPro" id="IPR005304">
    <property type="entry name" value="Rbsml_bgen_MeTrfase_EMG1/NEP1"/>
</dbReference>
<evidence type="ECO:0000313" key="9">
    <source>
        <dbReference type="EMBL" id="KAH0514013.1"/>
    </source>
</evidence>
<evidence type="ECO:0000256" key="1">
    <source>
        <dbReference type="ARBA" id="ARBA00008115"/>
    </source>
</evidence>
<dbReference type="GO" id="GO:0019843">
    <property type="term" value="F:rRNA binding"/>
    <property type="evidence" value="ECO:0007669"/>
    <property type="project" value="UniProtKB-KW"/>
</dbReference>
<evidence type="ECO:0000256" key="8">
    <source>
        <dbReference type="ARBA" id="ARBA00022884"/>
    </source>
</evidence>
<keyword evidence="5" id="KW-0808">Transferase</keyword>
<dbReference type="PANTHER" id="PTHR12636:SF5">
    <property type="entry name" value="RIBOSOMAL RNA SMALL SUBUNIT METHYLTRANSFERASE NEP1"/>
    <property type="match status" value="1"/>
</dbReference>
<accession>A0A8J6KWM6</accession>
<evidence type="ECO:0000256" key="5">
    <source>
        <dbReference type="ARBA" id="ARBA00022679"/>
    </source>
</evidence>
<gene>
    <name evidence="9" type="ORF">LTLLF_137530</name>
</gene>
<dbReference type="PANTHER" id="PTHR12636">
    <property type="entry name" value="NEP1/MRA1"/>
    <property type="match status" value="1"/>
</dbReference>
<comment type="caution">
    <text evidence="9">The sequence shown here is derived from an EMBL/GenBank/DDBJ whole genome shotgun (WGS) entry which is preliminary data.</text>
</comment>